<evidence type="ECO:0000256" key="5">
    <source>
        <dbReference type="ARBA" id="ARBA00022839"/>
    </source>
</evidence>
<comment type="subcellular location">
    <subcellularLocation>
        <location evidence="1">Nucleus</location>
    </subcellularLocation>
</comment>
<dbReference type="AlphaFoldDB" id="A0A218XE10"/>
<organism evidence="9 10">
    <name type="scientific">Punica granatum</name>
    <name type="common">Pomegranate</name>
    <dbReference type="NCBI Taxonomy" id="22663"/>
    <lineage>
        <taxon>Eukaryota</taxon>
        <taxon>Viridiplantae</taxon>
        <taxon>Streptophyta</taxon>
        <taxon>Embryophyta</taxon>
        <taxon>Tracheophyta</taxon>
        <taxon>Spermatophyta</taxon>
        <taxon>Magnoliopsida</taxon>
        <taxon>eudicotyledons</taxon>
        <taxon>Gunneridae</taxon>
        <taxon>Pentapetalae</taxon>
        <taxon>rosids</taxon>
        <taxon>malvids</taxon>
        <taxon>Myrtales</taxon>
        <taxon>Lythraceae</taxon>
        <taxon>Punica</taxon>
    </lineage>
</organism>
<dbReference type="SUPFAM" id="SSF53098">
    <property type="entry name" value="Ribonuclease H-like"/>
    <property type="match status" value="1"/>
</dbReference>
<reference evidence="10" key="1">
    <citation type="journal article" date="2017" name="Plant J.">
        <title>The pomegranate (Punica granatum L.) genome and the genomics of punicalagin biosynthesis.</title>
        <authorList>
            <person name="Qin G."/>
            <person name="Xu C."/>
            <person name="Ming R."/>
            <person name="Tang H."/>
            <person name="Guyot R."/>
            <person name="Kramer E.M."/>
            <person name="Hu Y."/>
            <person name="Yi X."/>
            <person name="Qi Y."/>
            <person name="Xu X."/>
            <person name="Gao Z."/>
            <person name="Pan H."/>
            <person name="Jian J."/>
            <person name="Tian Y."/>
            <person name="Yue Z."/>
            <person name="Xu Y."/>
        </authorList>
    </citation>
    <scope>NUCLEOTIDE SEQUENCE [LARGE SCALE GENOMIC DNA]</scope>
    <source>
        <strain evidence="10">cv. Dabenzi</strain>
    </source>
</reference>
<name>A0A218XE10_PUNGR</name>
<dbReference type="InterPro" id="IPR034922">
    <property type="entry name" value="REX1-like_exo"/>
</dbReference>
<dbReference type="FunFam" id="3.30.420.10:FF:000019">
    <property type="entry name" value="RNA exonuclease NEF-sp"/>
    <property type="match status" value="1"/>
</dbReference>
<dbReference type="CDD" id="cd06145">
    <property type="entry name" value="REX1_like"/>
    <property type="match status" value="1"/>
</dbReference>
<keyword evidence="4" id="KW-0378">Hydrolase</keyword>
<dbReference type="Pfam" id="PF00929">
    <property type="entry name" value="RNase_T"/>
    <property type="match status" value="1"/>
</dbReference>
<dbReference type="InterPro" id="IPR013520">
    <property type="entry name" value="Ribonucl_H"/>
</dbReference>
<dbReference type="PANTHER" id="PTHR12801:SF157">
    <property type="entry name" value="SMALL RNA DEGRADING NUCLEASE 5"/>
    <property type="match status" value="1"/>
</dbReference>
<protein>
    <recommendedName>
        <fullName evidence="8">Exonuclease domain-containing protein</fullName>
    </recommendedName>
</protein>
<evidence type="ECO:0000259" key="8">
    <source>
        <dbReference type="SMART" id="SM00479"/>
    </source>
</evidence>
<evidence type="ECO:0000256" key="3">
    <source>
        <dbReference type="ARBA" id="ARBA00022722"/>
    </source>
</evidence>
<evidence type="ECO:0000313" key="9">
    <source>
        <dbReference type="EMBL" id="OWM83187.1"/>
    </source>
</evidence>
<dbReference type="EMBL" id="MTKT01001935">
    <property type="protein sequence ID" value="OWM83187.1"/>
    <property type="molecule type" value="Genomic_DNA"/>
</dbReference>
<feature type="compositionally biased region" description="Polar residues" evidence="7">
    <location>
        <begin position="9"/>
        <end position="18"/>
    </location>
</feature>
<accession>A0A218XE10</accession>
<feature type="domain" description="Exonuclease" evidence="8">
    <location>
        <begin position="210"/>
        <end position="369"/>
    </location>
</feature>
<keyword evidence="3" id="KW-0540">Nuclease</keyword>
<comment type="similarity">
    <text evidence="2">Belongs to the REXO1/REXO3 family.</text>
</comment>
<feature type="region of interest" description="Disordered" evidence="7">
    <location>
        <begin position="1"/>
        <end position="23"/>
    </location>
</feature>
<dbReference type="GO" id="GO:0004527">
    <property type="term" value="F:exonuclease activity"/>
    <property type="evidence" value="ECO:0007669"/>
    <property type="project" value="UniProtKB-KW"/>
</dbReference>
<sequence>MASRDLQDEQATTSSSDAPSGASFFDVYGPQARAEVAVKTPEANTTLSLQDVQGLVTWVLAEGFMPSWVFIKNKPLIPKVVMLYVPGLDAALYMSNTKVLSGLKKCCGNPRAVSALSCVSDAMQTVDALLTCKIKRKRKSSDDQLHNRKPEQISSEGRSEDLAPIDSLKDIPFPVTYYTLTAKELEDNGYSKNPEFLFTLPAPPGSDPYQMLALDCEMCITREGFELTRITMVDTRGEVLLDKLVKPANPITDYNTRFSGITYEMLEGVTTTLQDVQEDFLKLVHKETILVGHSLENDLLALKICHNLVIDTALLYKPPPGKSYKPALRILARRFLSKEIQQSGNGHDSVEDARTAMELTLLKIRHGPDFGTSPSFMSKKFLSVLSDSGKNSSFIDEISIVKKYSSGSSHSFPVGSDDEALLRASKEVKNERVQFVWTQFSELNSYLENQSKDSEKLNGRLAEMVSLLTCQKNSAKRKDSKCKPELKEILSRIDSRIRSLYAALPMNTMLIICTGHGDTAIVRRLRKLLNEGTETMVSREAIVKVLQELQARAETRLSVTSGYIASLAVAVVEPSTSLGLV</sequence>
<evidence type="ECO:0000256" key="6">
    <source>
        <dbReference type="ARBA" id="ARBA00023242"/>
    </source>
</evidence>
<dbReference type="SMART" id="SM00479">
    <property type="entry name" value="EXOIII"/>
    <property type="match status" value="1"/>
</dbReference>
<dbReference type="Proteomes" id="UP000197138">
    <property type="component" value="Unassembled WGS sequence"/>
</dbReference>
<dbReference type="GO" id="GO:0005634">
    <property type="term" value="C:nucleus"/>
    <property type="evidence" value="ECO:0007669"/>
    <property type="project" value="UniProtKB-SubCell"/>
</dbReference>
<dbReference type="GO" id="GO:0003676">
    <property type="term" value="F:nucleic acid binding"/>
    <property type="evidence" value="ECO:0007669"/>
    <property type="project" value="InterPro"/>
</dbReference>
<evidence type="ECO:0000256" key="2">
    <source>
        <dbReference type="ARBA" id="ARBA00006357"/>
    </source>
</evidence>
<proteinExistence type="inferred from homology"/>
<evidence type="ECO:0000256" key="7">
    <source>
        <dbReference type="SAM" id="MobiDB-lite"/>
    </source>
</evidence>
<evidence type="ECO:0000313" key="10">
    <source>
        <dbReference type="Proteomes" id="UP000197138"/>
    </source>
</evidence>
<evidence type="ECO:0000256" key="4">
    <source>
        <dbReference type="ARBA" id="ARBA00022801"/>
    </source>
</evidence>
<dbReference type="InterPro" id="IPR047021">
    <property type="entry name" value="REXO1/3/4-like"/>
</dbReference>
<keyword evidence="6" id="KW-0539">Nucleus</keyword>
<keyword evidence="5" id="KW-0269">Exonuclease</keyword>
<dbReference type="InterPro" id="IPR012337">
    <property type="entry name" value="RNaseH-like_sf"/>
</dbReference>
<dbReference type="PANTHER" id="PTHR12801">
    <property type="entry name" value="RNA EXONUCLEASE REXO1 / RECO3 FAMILY MEMBER-RELATED"/>
    <property type="match status" value="1"/>
</dbReference>
<evidence type="ECO:0000256" key="1">
    <source>
        <dbReference type="ARBA" id="ARBA00004123"/>
    </source>
</evidence>
<feature type="region of interest" description="Disordered" evidence="7">
    <location>
        <begin position="141"/>
        <end position="160"/>
    </location>
</feature>
<gene>
    <name evidence="9" type="ORF">CDL15_Pgr011869</name>
</gene>
<comment type="caution">
    <text evidence="9">The sequence shown here is derived from an EMBL/GenBank/DDBJ whole genome shotgun (WGS) entry which is preliminary data.</text>
</comment>
<dbReference type="Gene3D" id="3.30.420.10">
    <property type="entry name" value="Ribonuclease H-like superfamily/Ribonuclease H"/>
    <property type="match status" value="1"/>
</dbReference>
<dbReference type="InterPro" id="IPR036397">
    <property type="entry name" value="RNaseH_sf"/>
</dbReference>